<dbReference type="Gene3D" id="3.80.30.20">
    <property type="entry name" value="tm_1862 like domain"/>
    <property type="match status" value="1"/>
</dbReference>
<keyword evidence="6" id="KW-0408">Iron</keyword>
<protein>
    <recommendedName>
        <fullName evidence="12">BchE/P-methylase family protein</fullName>
    </recommendedName>
</protein>
<feature type="domain" description="B12-binding" evidence="8">
    <location>
        <begin position="59"/>
        <end position="131"/>
    </location>
</feature>
<dbReference type="SMART" id="SM00729">
    <property type="entry name" value="Elp3"/>
    <property type="match status" value="1"/>
</dbReference>
<dbReference type="SFLD" id="SFLDS00029">
    <property type="entry name" value="Radical_SAM"/>
    <property type="match status" value="1"/>
</dbReference>
<evidence type="ECO:0000259" key="9">
    <source>
        <dbReference type="PROSITE" id="PS51918"/>
    </source>
</evidence>
<dbReference type="InterPro" id="IPR007197">
    <property type="entry name" value="rSAM"/>
</dbReference>
<evidence type="ECO:0000313" key="11">
    <source>
        <dbReference type="Proteomes" id="UP000326837"/>
    </source>
</evidence>
<dbReference type="Pfam" id="PF04055">
    <property type="entry name" value="Radical_SAM"/>
    <property type="match status" value="1"/>
</dbReference>
<dbReference type="GO" id="GO:0046872">
    <property type="term" value="F:metal ion binding"/>
    <property type="evidence" value="ECO:0007669"/>
    <property type="project" value="UniProtKB-KW"/>
</dbReference>
<evidence type="ECO:0000256" key="3">
    <source>
        <dbReference type="ARBA" id="ARBA00022679"/>
    </source>
</evidence>
<dbReference type="InterPro" id="IPR023404">
    <property type="entry name" value="rSAM_horseshoe"/>
</dbReference>
<dbReference type="AlphaFoldDB" id="A0A5K7XBL4"/>
<dbReference type="PANTHER" id="PTHR43409">
    <property type="entry name" value="ANAEROBIC MAGNESIUM-PROTOPORPHYRIN IX MONOMETHYL ESTER CYCLASE-RELATED"/>
    <property type="match status" value="1"/>
</dbReference>
<dbReference type="GO" id="GO:0031419">
    <property type="term" value="F:cobalamin binding"/>
    <property type="evidence" value="ECO:0007669"/>
    <property type="project" value="InterPro"/>
</dbReference>
<dbReference type="InterPro" id="IPR006158">
    <property type="entry name" value="Cobalamin-bd"/>
</dbReference>
<keyword evidence="4" id="KW-0949">S-adenosyl-L-methionine</keyword>
<dbReference type="RefSeq" id="WP_152098239.1">
    <property type="nucleotide sequence ID" value="NZ_AP021861.1"/>
</dbReference>
<evidence type="ECO:0008006" key="12">
    <source>
        <dbReference type="Google" id="ProtNLM"/>
    </source>
</evidence>
<keyword evidence="7" id="KW-0411">Iron-sulfur</keyword>
<dbReference type="InterPro" id="IPR034466">
    <property type="entry name" value="Methyltransferase_Class_B"/>
</dbReference>
<accession>A0A5K7XBL4</accession>
<comment type="cofactor">
    <cofactor evidence="1">
        <name>[4Fe-4S] cluster</name>
        <dbReference type="ChEBI" id="CHEBI:49883"/>
    </cofactor>
</comment>
<sequence length="459" mass="51329">MKITLIYPAVGRKEGKSYVKAWQMQPLSMAVLASLMPPDVETCFYDDRMEAIPYDDSTDLVVISVETFTALRSYAIAAEFRQRGVTVVMGGYHATLIPEEVQEHADAIVIGDAEPVWSQLLADARSGRLKPVYDGRGRRELGNVRPDRRIFAGRPYQNITLVEYARGCNFKCDFCSITAVHGAAQNHRPARDVAEEMEQTGSQRFFIVDDNIVSQPGKARELCRELQPLNISWVGQASIHVANDDDLLAAMVASGCRGVLIGMESINAANLKAMGKDWNTAHATYEASLRQFRKHGLAVYGTFVFGYDEDDWAVIKQSVDFAREHQLFLAAFNHLVPFPGTPLYRRLLAEGRLLQEKWWLEPSGRVGDVVFNPKKMTPAELEAGCLWARREFYGWSSIFGRLFDREANASSATMLGVYLGLNLGSHFDIDLRQGLQLGLAPNHQVKRHGKVRVHARHGG</sequence>
<name>A0A5K7XBL4_9BACT</name>
<evidence type="ECO:0000256" key="2">
    <source>
        <dbReference type="ARBA" id="ARBA00022603"/>
    </source>
</evidence>
<reference evidence="11" key="1">
    <citation type="submission" date="2019-10" db="EMBL/GenBank/DDBJ databases">
        <title>Lacipirellula parvula gen. nov., sp. nov., representing a lineage of planctomycetes widespread in freshwater anoxic habitats, and description of the family Lacipirellulaceae.</title>
        <authorList>
            <person name="Dedysh S.N."/>
            <person name="Kulichevskaya I.S."/>
            <person name="Beletsky A.V."/>
            <person name="Rakitin A.L."/>
            <person name="Mardanov A.V."/>
            <person name="Ivanova A.A."/>
            <person name="Saltykova V.X."/>
            <person name="Rijpstra W.I.C."/>
            <person name="Sinninghe Damste J.S."/>
            <person name="Ravin N.V."/>
        </authorList>
    </citation>
    <scope>NUCLEOTIDE SEQUENCE [LARGE SCALE GENOMIC DNA]</scope>
    <source>
        <strain evidence="11">PX69</strain>
    </source>
</reference>
<keyword evidence="5" id="KW-0479">Metal-binding</keyword>
<dbReference type="CDD" id="cd01335">
    <property type="entry name" value="Radical_SAM"/>
    <property type="match status" value="1"/>
</dbReference>
<dbReference type="SUPFAM" id="SSF102114">
    <property type="entry name" value="Radical SAM enzymes"/>
    <property type="match status" value="1"/>
</dbReference>
<organism evidence="10 11">
    <name type="scientific">Lacipirellula parvula</name>
    <dbReference type="NCBI Taxonomy" id="2650471"/>
    <lineage>
        <taxon>Bacteria</taxon>
        <taxon>Pseudomonadati</taxon>
        <taxon>Planctomycetota</taxon>
        <taxon>Planctomycetia</taxon>
        <taxon>Pirellulales</taxon>
        <taxon>Lacipirellulaceae</taxon>
        <taxon>Lacipirellula</taxon>
    </lineage>
</organism>
<dbReference type="EMBL" id="AP021861">
    <property type="protein sequence ID" value="BBO32241.1"/>
    <property type="molecule type" value="Genomic_DNA"/>
</dbReference>
<dbReference type="GO" id="GO:0005829">
    <property type="term" value="C:cytosol"/>
    <property type="evidence" value="ECO:0007669"/>
    <property type="project" value="TreeGrafter"/>
</dbReference>
<proteinExistence type="predicted"/>
<keyword evidence="3" id="KW-0808">Transferase</keyword>
<evidence type="ECO:0000256" key="4">
    <source>
        <dbReference type="ARBA" id="ARBA00022691"/>
    </source>
</evidence>
<dbReference type="Proteomes" id="UP000326837">
    <property type="component" value="Chromosome"/>
</dbReference>
<keyword evidence="11" id="KW-1185">Reference proteome</keyword>
<feature type="domain" description="Radical SAM core" evidence="9">
    <location>
        <begin position="154"/>
        <end position="379"/>
    </location>
</feature>
<evidence type="ECO:0000256" key="7">
    <source>
        <dbReference type="ARBA" id="ARBA00023014"/>
    </source>
</evidence>
<evidence type="ECO:0000256" key="6">
    <source>
        <dbReference type="ARBA" id="ARBA00023004"/>
    </source>
</evidence>
<evidence type="ECO:0000256" key="5">
    <source>
        <dbReference type="ARBA" id="ARBA00022723"/>
    </source>
</evidence>
<evidence type="ECO:0000313" key="10">
    <source>
        <dbReference type="EMBL" id="BBO32241.1"/>
    </source>
</evidence>
<gene>
    <name evidence="10" type="ORF">PLANPX_1853</name>
</gene>
<dbReference type="InterPro" id="IPR058240">
    <property type="entry name" value="rSAM_sf"/>
</dbReference>
<dbReference type="SFLD" id="SFLDG01082">
    <property type="entry name" value="B12-binding_domain_containing"/>
    <property type="match status" value="1"/>
</dbReference>
<dbReference type="GO" id="GO:0051539">
    <property type="term" value="F:4 iron, 4 sulfur cluster binding"/>
    <property type="evidence" value="ECO:0007669"/>
    <property type="project" value="UniProtKB-KW"/>
</dbReference>
<dbReference type="SFLD" id="SFLDG01123">
    <property type="entry name" value="methyltransferase_(Class_B)"/>
    <property type="match status" value="1"/>
</dbReference>
<dbReference type="Gene3D" id="3.40.50.280">
    <property type="entry name" value="Cobalamin-binding domain"/>
    <property type="match status" value="1"/>
</dbReference>
<evidence type="ECO:0000259" key="8">
    <source>
        <dbReference type="PROSITE" id="PS51332"/>
    </source>
</evidence>
<dbReference type="PANTHER" id="PTHR43409:SF7">
    <property type="entry name" value="BLL1977 PROTEIN"/>
    <property type="match status" value="1"/>
</dbReference>
<dbReference type="InterPro" id="IPR051198">
    <property type="entry name" value="BchE-like"/>
</dbReference>
<dbReference type="PROSITE" id="PS51918">
    <property type="entry name" value="RADICAL_SAM"/>
    <property type="match status" value="1"/>
</dbReference>
<dbReference type="PROSITE" id="PS51332">
    <property type="entry name" value="B12_BINDING"/>
    <property type="match status" value="1"/>
</dbReference>
<dbReference type="GO" id="GO:0003824">
    <property type="term" value="F:catalytic activity"/>
    <property type="evidence" value="ECO:0007669"/>
    <property type="project" value="InterPro"/>
</dbReference>
<dbReference type="InterPro" id="IPR006638">
    <property type="entry name" value="Elp3/MiaA/NifB-like_rSAM"/>
</dbReference>
<keyword evidence="2" id="KW-0489">Methyltransferase</keyword>
<dbReference type="KEGG" id="lpav:PLANPX_1853"/>
<evidence type="ECO:0000256" key="1">
    <source>
        <dbReference type="ARBA" id="ARBA00001966"/>
    </source>
</evidence>